<proteinExistence type="predicted"/>
<dbReference type="InterPro" id="IPR050173">
    <property type="entry name" value="ABC_transporter_C-like"/>
</dbReference>
<dbReference type="FunFam" id="1.20.1560.10:FF:000003">
    <property type="entry name" value="ABC transporter C family member 10"/>
    <property type="match status" value="1"/>
</dbReference>
<gene>
    <name evidence="9" type="ORF">Dsin_030131</name>
</gene>
<keyword evidence="2 7" id="KW-0812">Transmembrane</keyword>
<name>A0AAD9ZIV7_9ROSI</name>
<dbReference type="PANTHER" id="PTHR24223">
    <property type="entry name" value="ATP-BINDING CASSETTE SUB-FAMILY C"/>
    <property type="match status" value="1"/>
</dbReference>
<feature type="transmembrane region" description="Helical" evidence="7">
    <location>
        <begin position="141"/>
        <end position="159"/>
    </location>
</feature>
<evidence type="ECO:0000256" key="2">
    <source>
        <dbReference type="ARBA" id="ARBA00022692"/>
    </source>
</evidence>
<accession>A0AAD9ZIV7</accession>
<evidence type="ECO:0000256" key="7">
    <source>
        <dbReference type="SAM" id="Phobius"/>
    </source>
</evidence>
<feature type="domain" description="ABC transmembrane type-1" evidence="8">
    <location>
        <begin position="2"/>
        <end position="229"/>
    </location>
</feature>
<dbReference type="GO" id="GO:0005524">
    <property type="term" value="F:ATP binding"/>
    <property type="evidence" value="ECO:0007669"/>
    <property type="project" value="UniProtKB-KW"/>
</dbReference>
<feature type="transmembrane region" description="Helical" evidence="7">
    <location>
        <begin position="38"/>
        <end position="61"/>
    </location>
</feature>
<dbReference type="EMBL" id="JANJYJ010000010">
    <property type="protein sequence ID" value="KAK3182845.1"/>
    <property type="molecule type" value="Genomic_DNA"/>
</dbReference>
<keyword evidence="3" id="KW-0547">Nucleotide-binding</keyword>
<dbReference type="PANTHER" id="PTHR24223:SF108">
    <property type="entry name" value="ABC TRANSPORTER C FAMILY MEMBER 8"/>
    <property type="match status" value="1"/>
</dbReference>
<dbReference type="SUPFAM" id="SSF90123">
    <property type="entry name" value="ABC transporter transmembrane region"/>
    <property type="match status" value="1"/>
</dbReference>
<evidence type="ECO:0000256" key="5">
    <source>
        <dbReference type="ARBA" id="ARBA00022989"/>
    </source>
</evidence>
<dbReference type="Gene3D" id="1.20.1560.10">
    <property type="entry name" value="ABC transporter type 1, transmembrane domain"/>
    <property type="match status" value="1"/>
</dbReference>
<dbReference type="AlphaFoldDB" id="A0AAD9ZIV7"/>
<keyword evidence="5 7" id="KW-1133">Transmembrane helix</keyword>
<organism evidence="9 10">
    <name type="scientific">Dipteronia sinensis</name>
    <dbReference type="NCBI Taxonomy" id="43782"/>
    <lineage>
        <taxon>Eukaryota</taxon>
        <taxon>Viridiplantae</taxon>
        <taxon>Streptophyta</taxon>
        <taxon>Embryophyta</taxon>
        <taxon>Tracheophyta</taxon>
        <taxon>Spermatophyta</taxon>
        <taxon>Magnoliopsida</taxon>
        <taxon>eudicotyledons</taxon>
        <taxon>Gunneridae</taxon>
        <taxon>Pentapetalae</taxon>
        <taxon>rosids</taxon>
        <taxon>malvids</taxon>
        <taxon>Sapindales</taxon>
        <taxon>Sapindaceae</taxon>
        <taxon>Hippocastanoideae</taxon>
        <taxon>Acereae</taxon>
        <taxon>Dipteronia</taxon>
    </lineage>
</organism>
<evidence type="ECO:0000313" key="9">
    <source>
        <dbReference type="EMBL" id="KAK3182845.1"/>
    </source>
</evidence>
<keyword evidence="6 7" id="KW-0472">Membrane</keyword>
<evidence type="ECO:0000256" key="3">
    <source>
        <dbReference type="ARBA" id="ARBA00022741"/>
    </source>
</evidence>
<dbReference type="Pfam" id="PF00664">
    <property type="entry name" value="ABC_membrane"/>
    <property type="match status" value="1"/>
</dbReference>
<dbReference type="InterPro" id="IPR036640">
    <property type="entry name" value="ABC1_TM_sf"/>
</dbReference>
<keyword evidence="10" id="KW-1185">Reference proteome</keyword>
<evidence type="ECO:0000313" key="10">
    <source>
        <dbReference type="Proteomes" id="UP001281410"/>
    </source>
</evidence>
<dbReference type="Proteomes" id="UP001281410">
    <property type="component" value="Unassembled WGS sequence"/>
</dbReference>
<sequence length="229" mass="26495">MIFVGVCALLRTLAVVTSPILLDAFVQYSNNEHKTRLGGLLLVGCLMIVKFTESFFQRYWFFNSRRSGMRMRYALMMAIYRKQLKLSGLVKRRHSAGKIINYVEVNAYRMIESMNWFHMGWSLSLQLFLTISVLFKVVGLSGILGLVLVLIIGFLNIHFEKMYNKCESLFKVAQGERLLAMSDVLNNMKIIKLQSWEEKFKNVVDLLRENEHKFLAKSQINKSSSGVLY</sequence>
<feature type="transmembrane region" description="Helical" evidence="7">
    <location>
        <begin position="116"/>
        <end position="135"/>
    </location>
</feature>
<comment type="caution">
    <text evidence="9">The sequence shown here is derived from an EMBL/GenBank/DDBJ whole genome shotgun (WGS) entry which is preliminary data.</text>
</comment>
<evidence type="ECO:0000256" key="6">
    <source>
        <dbReference type="ARBA" id="ARBA00023136"/>
    </source>
</evidence>
<dbReference type="GO" id="GO:0140359">
    <property type="term" value="F:ABC-type transporter activity"/>
    <property type="evidence" value="ECO:0007669"/>
    <property type="project" value="InterPro"/>
</dbReference>
<keyword evidence="1" id="KW-0813">Transport</keyword>
<evidence type="ECO:0000256" key="1">
    <source>
        <dbReference type="ARBA" id="ARBA00022448"/>
    </source>
</evidence>
<keyword evidence="4" id="KW-0067">ATP-binding</keyword>
<evidence type="ECO:0000256" key="4">
    <source>
        <dbReference type="ARBA" id="ARBA00022840"/>
    </source>
</evidence>
<reference evidence="9" key="1">
    <citation type="journal article" date="2023" name="Plant J.">
        <title>Genome sequences and population genomics provide insights into the demographic history, inbreeding, and mutation load of two 'living fossil' tree species of Dipteronia.</title>
        <authorList>
            <person name="Feng Y."/>
            <person name="Comes H.P."/>
            <person name="Chen J."/>
            <person name="Zhu S."/>
            <person name="Lu R."/>
            <person name="Zhang X."/>
            <person name="Li P."/>
            <person name="Qiu J."/>
            <person name="Olsen K.M."/>
            <person name="Qiu Y."/>
        </authorList>
    </citation>
    <scope>NUCLEOTIDE SEQUENCE</scope>
    <source>
        <strain evidence="9">NBL</strain>
    </source>
</reference>
<dbReference type="InterPro" id="IPR011527">
    <property type="entry name" value="ABC1_TM_dom"/>
</dbReference>
<protein>
    <recommendedName>
        <fullName evidence="8">ABC transmembrane type-1 domain-containing protein</fullName>
    </recommendedName>
</protein>
<dbReference type="GO" id="GO:0016020">
    <property type="term" value="C:membrane"/>
    <property type="evidence" value="ECO:0007669"/>
    <property type="project" value="InterPro"/>
</dbReference>
<dbReference type="PROSITE" id="PS50929">
    <property type="entry name" value="ABC_TM1F"/>
    <property type="match status" value="1"/>
</dbReference>
<evidence type="ECO:0000259" key="8">
    <source>
        <dbReference type="PROSITE" id="PS50929"/>
    </source>
</evidence>